<evidence type="ECO:0000313" key="2">
    <source>
        <dbReference type="Proteomes" id="UP000026249"/>
    </source>
</evidence>
<sequence length="114" mass="12158">MLPHAFDAAWQQTRDILFTALGLNLAALNAAPPGSSAALSFSRNIDQILADIQTHALTGMADEGPAADHASRLADNAQEAVNHAYCIQNTVSTEANLTELTCRMAHLVQRFASI</sequence>
<gene>
    <name evidence="1" type="ORF">ACMU_17695</name>
</gene>
<organism evidence="1 2">
    <name type="scientific">Actibacterium mucosum KCTC 23349</name>
    <dbReference type="NCBI Taxonomy" id="1454373"/>
    <lineage>
        <taxon>Bacteria</taxon>
        <taxon>Pseudomonadati</taxon>
        <taxon>Pseudomonadota</taxon>
        <taxon>Alphaproteobacteria</taxon>
        <taxon>Rhodobacterales</taxon>
        <taxon>Roseobacteraceae</taxon>
        <taxon>Actibacterium</taxon>
    </lineage>
</organism>
<accession>A0A037ZI99</accession>
<protein>
    <submittedName>
        <fullName evidence="1">Uncharacterized protein</fullName>
    </submittedName>
</protein>
<keyword evidence="2" id="KW-1185">Reference proteome</keyword>
<dbReference type="AlphaFoldDB" id="A0A037ZI99"/>
<name>A0A037ZI99_9RHOB</name>
<dbReference type="RefSeq" id="WP_051588385.1">
    <property type="nucleotide sequence ID" value="NZ_JFKE01000007.1"/>
</dbReference>
<comment type="caution">
    <text evidence="1">The sequence shown here is derived from an EMBL/GenBank/DDBJ whole genome shotgun (WGS) entry which is preliminary data.</text>
</comment>
<evidence type="ECO:0000313" key="1">
    <source>
        <dbReference type="EMBL" id="KAJ54540.1"/>
    </source>
</evidence>
<dbReference type="Proteomes" id="UP000026249">
    <property type="component" value="Unassembled WGS sequence"/>
</dbReference>
<proteinExistence type="predicted"/>
<dbReference type="EMBL" id="JFKE01000007">
    <property type="protein sequence ID" value="KAJ54540.1"/>
    <property type="molecule type" value="Genomic_DNA"/>
</dbReference>
<dbReference type="STRING" id="1454373.ACMU_17695"/>
<reference evidence="1 2" key="1">
    <citation type="submission" date="2014-03" db="EMBL/GenBank/DDBJ databases">
        <title>Draft Genome Sequence of Actibacterium mucosum KCTC 23349, a Marine Alphaproteobacterium with Complex Ionic Requirements Isolated from Mediterranean Seawater at Malvarrosa Beach, Valencia, Spain.</title>
        <authorList>
            <person name="Arahal D.R."/>
            <person name="Shao Z."/>
            <person name="Lai Q."/>
            <person name="Pujalte M.J."/>
        </authorList>
    </citation>
    <scope>NUCLEOTIDE SEQUENCE [LARGE SCALE GENOMIC DNA]</scope>
    <source>
        <strain evidence="1 2">KCTC 23349</strain>
    </source>
</reference>